<protein>
    <submittedName>
        <fullName evidence="3">Lysophospholipid acyltransferase family protein</fullName>
    </submittedName>
</protein>
<keyword evidence="3" id="KW-0012">Acyltransferase</keyword>
<keyword evidence="1" id="KW-1133">Transmembrane helix</keyword>
<keyword evidence="4" id="KW-1185">Reference proteome</keyword>
<proteinExistence type="predicted"/>
<evidence type="ECO:0000259" key="2">
    <source>
        <dbReference type="SMART" id="SM00563"/>
    </source>
</evidence>
<sequence length="297" mass="33875">MRFAELSYASPQQPLIKRAVIRTIEQLSGRNRYAESYDWWRRNVVPTGEQVFTHMLSLAGVGLSLEGARLPENEPQRPLVIVANHPFGLADGIALLSIAEQLGRPFRVLIHADLLRVPELRPYALAVDFDETKEAQKRNLEMRREALALLNAGTIIAIFPAGAVATAPKVFGRAEDLPWKLFVAKLIQEARADVLPVFFEGQNGFSFHAVSRFSLTLRLSLIIREFRRLAGKTITARLGKLVRWDELAEIKDRKAIIALLRERVFELEIPKLSASRRLRRPRMRRLPEHRLPHRHPA</sequence>
<evidence type="ECO:0000256" key="1">
    <source>
        <dbReference type="SAM" id="Phobius"/>
    </source>
</evidence>
<dbReference type="CDD" id="cd07986">
    <property type="entry name" value="LPLAT_ACT14924-like"/>
    <property type="match status" value="1"/>
</dbReference>
<gene>
    <name evidence="3" type="ORF">NGM99_19605</name>
</gene>
<evidence type="ECO:0000313" key="3">
    <source>
        <dbReference type="EMBL" id="MCO6051999.1"/>
    </source>
</evidence>
<dbReference type="SUPFAM" id="SSF69593">
    <property type="entry name" value="Glycerol-3-phosphate (1)-acyltransferase"/>
    <property type="match status" value="1"/>
</dbReference>
<dbReference type="Proteomes" id="UP001205906">
    <property type="component" value="Unassembled WGS sequence"/>
</dbReference>
<name>A0ABT1CB07_9HYPH</name>
<keyword evidence="1" id="KW-0812">Transmembrane</keyword>
<dbReference type="SMART" id="SM00563">
    <property type="entry name" value="PlsC"/>
    <property type="match status" value="1"/>
</dbReference>
<dbReference type="GO" id="GO:0016746">
    <property type="term" value="F:acyltransferase activity"/>
    <property type="evidence" value="ECO:0007669"/>
    <property type="project" value="UniProtKB-KW"/>
</dbReference>
<dbReference type="EMBL" id="JAMXQS010000010">
    <property type="protein sequence ID" value="MCO6051999.1"/>
    <property type="molecule type" value="Genomic_DNA"/>
</dbReference>
<accession>A0ABT1CB07</accession>
<keyword evidence="1" id="KW-0472">Membrane</keyword>
<dbReference type="InterPro" id="IPR002123">
    <property type="entry name" value="Plipid/glycerol_acylTrfase"/>
</dbReference>
<evidence type="ECO:0000313" key="4">
    <source>
        <dbReference type="Proteomes" id="UP001205906"/>
    </source>
</evidence>
<feature type="transmembrane region" description="Helical" evidence="1">
    <location>
        <begin position="146"/>
        <end position="167"/>
    </location>
</feature>
<dbReference type="InterPro" id="IPR045746">
    <property type="entry name" value="ACT14924-like_Acyltransf_dom"/>
</dbReference>
<dbReference type="RefSeq" id="WP_252822115.1">
    <property type="nucleotide sequence ID" value="NZ_JAMXQS010000010.1"/>
</dbReference>
<organism evidence="3 4">
    <name type="scientific">Mesorhizobium liriopis</name>
    <dbReference type="NCBI Taxonomy" id="2953882"/>
    <lineage>
        <taxon>Bacteria</taxon>
        <taxon>Pseudomonadati</taxon>
        <taxon>Pseudomonadota</taxon>
        <taxon>Alphaproteobacteria</taxon>
        <taxon>Hyphomicrobiales</taxon>
        <taxon>Phyllobacteriaceae</taxon>
        <taxon>Mesorhizobium</taxon>
    </lineage>
</organism>
<feature type="domain" description="Phospholipid/glycerol acyltransferase" evidence="2">
    <location>
        <begin position="79"/>
        <end position="202"/>
    </location>
</feature>
<reference evidence="3 4" key="1">
    <citation type="submission" date="2022-06" db="EMBL/GenBank/DDBJ databases">
        <title>Mesorhizobium sp. strain RP14 Genome sequencing and assembly.</title>
        <authorList>
            <person name="Kim I."/>
        </authorList>
    </citation>
    <scope>NUCLEOTIDE SEQUENCE [LARGE SCALE GENOMIC DNA]</scope>
    <source>
        <strain evidence="4">RP14(2022)</strain>
    </source>
</reference>
<comment type="caution">
    <text evidence="3">The sequence shown here is derived from an EMBL/GenBank/DDBJ whole genome shotgun (WGS) entry which is preliminary data.</text>
</comment>
<keyword evidence="3" id="KW-0808">Transferase</keyword>
<dbReference type="Pfam" id="PF19576">
    <property type="entry name" value="Acyltransf_2"/>
    <property type="match status" value="1"/>
</dbReference>